<evidence type="ECO:0000313" key="3">
    <source>
        <dbReference type="Proteomes" id="UP000004810"/>
    </source>
</evidence>
<evidence type="ECO:0000256" key="1">
    <source>
        <dbReference type="SAM" id="MobiDB-lite"/>
    </source>
</evidence>
<dbReference type="AlphaFoldDB" id="J9F1U3"/>
<accession>J9F1U3</accession>
<feature type="compositionally biased region" description="Polar residues" evidence="1">
    <location>
        <begin position="8"/>
        <end position="18"/>
    </location>
</feature>
<feature type="non-terminal residue" evidence="2">
    <location>
        <position position="85"/>
    </location>
</feature>
<organism evidence="2 3">
    <name type="scientific">Wuchereria bancrofti</name>
    <dbReference type="NCBI Taxonomy" id="6293"/>
    <lineage>
        <taxon>Eukaryota</taxon>
        <taxon>Metazoa</taxon>
        <taxon>Ecdysozoa</taxon>
        <taxon>Nematoda</taxon>
        <taxon>Chromadorea</taxon>
        <taxon>Rhabditida</taxon>
        <taxon>Spirurina</taxon>
        <taxon>Spiruromorpha</taxon>
        <taxon>Filarioidea</taxon>
        <taxon>Onchocercidae</taxon>
        <taxon>Wuchereria</taxon>
    </lineage>
</organism>
<gene>
    <name evidence="2" type="ORF">WUBG_05666</name>
</gene>
<dbReference type="EMBL" id="ADBV01002218">
    <property type="protein sequence ID" value="EJW83422.1"/>
    <property type="molecule type" value="Genomic_DNA"/>
</dbReference>
<dbReference type="Proteomes" id="UP000004810">
    <property type="component" value="Unassembled WGS sequence"/>
</dbReference>
<comment type="caution">
    <text evidence="2">The sequence shown here is derived from an EMBL/GenBank/DDBJ whole genome shotgun (WGS) entry which is preliminary data.</text>
</comment>
<evidence type="ECO:0000313" key="2">
    <source>
        <dbReference type="EMBL" id="EJW83422.1"/>
    </source>
</evidence>
<feature type="region of interest" description="Disordered" evidence="1">
    <location>
        <begin position="1"/>
        <end position="23"/>
    </location>
</feature>
<reference evidence="3" key="1">
    <citation type="submission" date="2012-08" db="EMBL/GenBank/DDBJ databases">
        <title>The Genome Sequence of Wuchereria bancrofti.</title>
        <authorList>
            <person name="Nutman T.B."/>
            <person name="Fink D.L."/>
            <person name="Russ C."/>
            <person name="Young S."/>
            <person name="Zeng Q."/>
            <person name="Koehrsen M."/>
            <person name="Alvarado L."/>
            <person name="Berlin A."/>
            <person name="Chapman S.B."/>
            <person name="Chen Z."/>
            <person name="Freedman E."/>
            <person name="Gellesch M."/>
            <person name="Goldberg J."/>
            <person name="Griggs A."/>
            <person name="Gujja S."/>
            <person name="Heilman E.R."/>
            <person name="Heiman D."/>
            <person name="Hepburn T."/>
            <person name="Howarth C."/>
            <person name="Jen D."/>
            <person name="Larson L."/>
            <person name="Lewis B."/>
            <person name="Mehta T."/>
            <person name="Park D."/>
            <person name="Pearson M."/>
            <person name="Roberts A."/>
            <person name="Saif S."/>
            <person name="Shea T."/>
            <person name="Shenoy N."/>
            <person name="Sisk P."/>
            <person name="Stolte C."/>
            <person name="Sykes S."/>
            <person name="Walk T."/>
            <person name="White J."/>
            <person name="Yandava C."/>
            <person name="Haas B."/>
            <person name="Henn M.R."/>
            <person name="Nusbaum C."/>
            <person name="Birren B."/>
        </authorList>
    </citation>
    <scope>NUCLEOTIDE SEQUENCE [LARGE SCALE GENOMIC DNA]</scope>
    <source>
        <strain evidence="3">NA</strain>
    </source>
</reference>
<name>J9F1U3_WUCBA</name>
<protein>
    <submittedName>
        <fullName evidence="2">Uncharacterized protein</fullName>
    </submittedName>
</protein>
<proteinExistence type="predicted"/>
<sequence>MESENNKTSDGYDQSSNEVALKKDATISDSSKISVFFSKEDEINDIIKRNEYLKENTTLLKMYLRSLGDLIPSVQKKEGNNFNEM</sequence>